<dbReference type="KEGG" id="dzi:111294128"/>
<evidence type="ECO:0000313" key="3">
    <source>
        <dbReference type="RefSeq" id="XP_022743047.1"/>
    </source>
</evidence>
<feature type="compositionally biased region" description="Basic residues" evidence="1">
    <location>
        <begin position="150"/>
        <end position="159"/>
    </location>
</feature>
<gene>
    <name evidence="3" type="primary">LOC111294128</name>
</gene>
<name>A0A6P5YRY6_DURZI</name>
<feature type="compositionally biased region" description="Basic and acidic residues" evidence="1">
    <location>
        <begin position="129"/>
        <end position="143"/>
    </location>
</feature>
<organism evidence="2 3">
    <name type="scientific">Durio zibethinus</name>
    <name type="common">Durian</name>
    <dbReference type="NCBI Taxonomy" id="66656"/>
    <lineage>
        <taxon>Eukaryota</taxon>
        <taxon>Viridiplantae</taxon>
        <taxon>Streptophyta</taxon>
        <taxon>Embryophyta</taxon>
        <taxon>Tracheophyta</taxon>
        <taxon>Spermatophyta</taxon>
        <taxon>Magnoliopsida</taxon>
        <taxon>eudicotyledons</taxon>
        <taxon>Gunneridae</taxon>
        <taxon>Pentapetalae</taxon>
        <taxon>rosids</taxon>
        <taxon>malvids</taxon>
        <taxon>Malvales</taxon>
        <taxon>Malvaceae</taxon>
        <taxon>Helicteroideae</taxon>
        <taxon>Durio</taxon>
    </lineage>
</organism>
<evidence type="ECO:0000256" key="1">
    <source>
        <dbReference type="SAM" id="MobiDB-lite"/>
    </source>
</evidence>
<dbReference type="Proteomes" id="UP000515121">
    <property type="component" value="Unplaced"/>
</dbReference>
<dbReference type="PANTHER" id="PTHR33790:SF10">
    <property type="entry name" value="PROTEIN EARLY RESPONSIVE TO DEHYDRATION 15"/>
    <property type="match status" value="1"/>
</dbReference>
<sequence length="159" mass="18358">MAAVAGARSSTLNPDAPMFIPAAFRQVEDFSPEWWELVKTSTWFRDYWLSEHQEESFAADDDEGDAANLLPDYFDLSFDDEFLDLDTQFQEFLESESKERPEEKNQRNGFGNNKDAKAVLRSLSMPKSPVEKSPKSRCFEKASKCVSPRPRVRRIQQPR</sequence>
<dbReference type="GeneID" id="111294128"/>
<dbReference type="OrthoDB" id="628205at2759"/>
<proteinExistence type="predicted"/>
<reference evidence="3" key="1">
    <citation type="submission" date="2025-08" db="UniProtKB">
        <authorList>
            <consortium name="RefSeq"/>
        </authorList>
    </citation>
    <scope>IDENTIFICATION</scope>
    <source>
        <tissue evidence="3">Fruit stalk</tissue>
    </source>
</reference>
<accession>A0A6P5YRY6</accession>
<dbReference type="InterPro" id="IPR040414">
    <property type="entry name" value="CID1/CID2"/>
</dbReference>
<dbReference type="RefSeq" id="XP_022743047.1">
    <property type="nucleotide sequence ID" value="XM_022887312.1"/>
</dbReference>
<evidence type="ECO:0000313" key="2">
    <source>
        <dbReference type="Proteomes" id="UP000515121"/>
    </source>
</evidence>
<dbReference type="PANTHER" id="PTHR33790">
    <property type="entry name" value="OS05G0344200 PROTEIN"/>
    <property type="match status" value="1"/>
</dbReference>
<dbReference type="AlphaFoldDB" id="A0A6P5YRY6"/>
<feature type="compositionally biased region" description="Basic and acidic residues" evidence="1">
    <location>
        <begin position="95"/>
        <end position="106"/>
    </location>
</feature>
<feature type="region of interest" description="Disordered" evidence="1">
    <location>
        <begin position="93"/>
        <end position="159"/>
    </location>
</feature>
<keyword evidence="2" id="KW-1185">Reference proteome</keyword>
<protein>
    <submittedName>
        <fullName evidence="3">Protein EARLY RESPONSIVE TO DEHYDRATION 15-like</fullName>
    </submittedName>
</protein>